<dbReference type="PRINTS" id="PR01035">
    <property type="entry name" value="TCRTETA"/>
</dbReference>
<dbReference type="InterPro" id="IPR036259">
    <property type="entry name" value="MFS_trans_sf"/>
</dbReference>
<sequence length="410" mass="42507">MNSSINSTKAAPQPVTRGNKLWMVLVLGSLAAFAPLSIDMYLPALPAIAGEYSTSASLVQLSLTFFLLGSALGQLFAGPISDVRGRRMPLLVGLALYAVTSLLCAFSPSVESLIILRFVQGLAGSAGIVISRAIVRDLYSGTELTKFFTLLMLVNGVAPILAPIAGGQLMRVTSWHGVFIVLCVLGMVMLAAVFFGLRETLPNQLRSKGGIGNTLSTFRGLLVDRVFMGYAIAQGLVFAAMFAYISGSPFVLQEIFHVSPQMFAVFFGINGLGIIIAGQITGRLVGRLGETKLLITGLGISSCGGVLLLLMIVTGAGLYAILPALFMVVSSVGIVSSTGFSLAMQNQSKSAGTASALLGVLSLLLGGVVAPLVGLGGSQSALPMGLVIACTSVGAVIVYVLMVRRKAPVS</sequence>
<accession>A0ABT2UKC0</accession>
<dbReference type="InterPro" id="IPR020846">
    <property type="entry name" value="MFS_dom"/>
</dbReference>
<feature type="transmembrane region" description="Helical" evidence="8">
    <location>
        <begin position="89"/>
        <end position="108"/>
    </location>
</feature>
<evidence type="ECO:0000256" key="3">
    <source>
        <dbReference type="ARBA" id="ARBA00022448"/>
    </source>
</evidence>
<evidence type="ECO:0000256" key="4">
    <source>
        <dbReference type="ARBA" id="ARBA00022475"/>
    </source>
</evidence>
<feature type="transmembrane region" description="Helical" evidence="8">
    <location>
        <begin position="177"/>
        <end position="197"/>
    </location>
</feature>
<dbReference type="PANTHER" id="PTHR23502">
    <property type="entry name" value="MAJOR FACILITATOR SUPERFAMILY"/>
    <property type="match status" value="1"/>
</dbReference>
<dbReference type="EMBL" id="JAOQIO010000089">
    <property type="protein sequence ID" value="MCU6795090.1"/>
    <property type="molecule type" value="Genomic_DNA"/>
</dbReference>
<feature type="transmembrane region" description="Helical" evidence="8">
    <location>
        <begin position="147"/>
        <end position="165"/>
    </location>
</feature>
<dbReference type="CDD" id="cd17320">
    <property type="entry name" value="MFS_MdfA_MDR_like"/>
    <property type="match status" value="1"/>
</dbReference>
<organism evidence="10 11">
    <name type="scientific">Paenibacillus baimaensis</name>
    <dbReference type="NCBI Taxonomy" id="2982185"/>
    <lineage>
        <taxon>Bacteria</taxon>
        <taxon>Bacillati</taxon>
        <taxon>Bacillota</taxon>
        <taxon>Bacilli</taxon>
        <taxon>Bacillales</taxon>
        <taxon>Paenibacillaceae</taxon>
        <taxon>Paenibacillus</taxon>
    </lineage>
</organism>
<feature type="transmembrane region" description="Helical" evidence="8">
    <location>
        <begin position="381"/>
        <end position="402"/>
    </location>
</feature>
<evidence type="ECO:0000313" key="11">
    <source>
        <dbReference type="Proteomes" id="UP001652445"/>
    </source>
</evidence>
<comment type="similarity">
    <text evidence="2 8">Belongs to the major facilitator superfamily. Bcr/CmlA family.</text>
</comment>
<keyword evidence="3 8" id="KW-0813">Transport</keyword>
<evidence type="ECO:0000259" key="9">
    <source>
        <dbReference type="PROSITE" id="PS50850"/>
    </source>
</evidence>
<feature type="transmembrane region" description="Helical" evidence="8">
    <location>
        <begin position="21"/>
        <end position="38"/>
    </location>
</feature>
<dbReference type="Gene3D" id="1.20.1720.10">
    <property type="entry name" value="Multidrug resistance protein D"/>
    <property type="match status" value="1"/>
</dbReference>
<feature type="transmembrane region" description="Helical" evidence="8">
    <location>
        <begin position="58"/>
        <end position="77"/>
    </location>
</feature>
<dbReference type="RefSeq" id="WP_262686135.1">
    <property type="nucleotide sequence ID" value="NZ_JAOQIO010000089.1"/>
</dbReference>
<dbReference type="PROSITE" id="PS50850">
    <property type="entry name" value="MFS"/>
    <property type="match status" value="1"/>
</dbReference>
<dbReference type="Pfam" id="PF07690">
    <property type="entry name" value="MFS_1"/>
    <property type="match status" value="1"/>
</dbReference>
<dbReference type="InterPro" id="IPR011701">
    <property type="entry name" value="MFS"/>
</dbReference>
<keyword evidence="11" id="KW-1185">Reference proteome</keyword>
<keyword evidence="5 8" id="KW-0812">Transmembrane</keyword>
<feature type="transmembrane region" description="Helical" evidence="8">
    <location>
        <begin position="258"/>
        <end position="281"/>
    </location>
</feature>
<dbReference type="NCBIfam" id="TIGR00710">
    <property type="entry name" value="efflux_Bcr_CflA"/>
    <property type="match status" value="1"/>
</dbReference>
<dbReference type="Proteomes" id="UP001652445">
    <property type="component" value="Unassembled WGS sequence"/>
</dbReference>
<dbReference type="InterPro" id="IPR004812">
    <property type="entry name" value="Efflux_drug-R_Bcr/CmlA"/>
</dbReference>
<comment type="caution">
    <text evidence="10">The sequence shown here is derived from an EMBL/GenBank/DDBJ whole genome shotgun (WGS) entry which is preliminary data.</text>
</comment>
<evidence type="ECO:0000256" key="6">
    <source>
        <dbReference type="ARBA" id="ARBA00022989"/>
    </source>
</evidence>
<keyword evidence="6 8" id="KW-1133">Transmembrane helix</keyword>
<evidence type="ECO:0000256" key="2">
    <source>
        <dbReference type="ARBA" id="ARBA00006236"/>
    </source>
</evidence>
<proteinExistence type="inferred from homology"/>
<feature type="transmembrane region" description="Helical" evidence="8">
    <location>
        <begin position="227"/>
        <end position="246"/>
    </location>
</feature>
<feature type="transmembrane region" description="Helical" evidence="8">
    <location>
        <begin position="293"/>
        <end position="313"/>
    </location>
</feature>
<dbReference type="InterPro" id="IPR001958">
    <property type="entry name" value="Tet-R_TetA/multi-R_MdtG-like"/>
</dbReference>
<evidence type="ECO:0000313" key="10">
    <source>
        <dbReference type="EMBL" id="MCU6795090.1"/>
    </source>
</evidence>
<evidence type="ECO:0000256" key="5">
    <source>
        <dbReference type="ARBA" id="ARBA00022692"/>
    </source>
</evidence>
<feature type="transmembrane region" description="Helical" evidence="8">
    <location>
        <begin position="114"/>
        <end position="135"/>
    </location>
</feature>
<keyword evidence="7 8" id="KW-0472">Membrane</keyword>
<keyword evidence="4 8" id="KW-1003">Cell membrane</keyword>
<name>A0ABT2UKC0_9BACL</name>
<evidence type="ECO:0000256" key="7">
    <source>
        <dbReference type="ARBA" id="ARBA00023136"/>
    </source>
</evidence>
<feature type="transmembrane region" description="Helical" evidence="8">
    <location>
        <begin position="319"/>
        <end position="344"/>
    </location>
</feature>
<protein>
    <recommendedName>
        <fullName evidence="8">Bcr/CflA family efflux transporter</fullName>
    </recommendedName>
</protein>
<feature type="domain" description="Major facilitator superfamily (MFS) profile" evidence="9">
    <location>
        <begin position="21"/>
        <end position="406"/>
    </location>
</feature>
<feature type="transmembrane region" description="Helical" evidence="8">
    <location>
        <begin position="356"/>
        <end position="375"/>
    </location>
</feature>
<dbReference type="SUPFAM" id="SSF103473">
    <property type="entry name" value="MFS general substrate transporter"/>
    <property type="match status" value="1"/>
</dbReference>
<evidence type="ECO:0000256" key="1">
    <source>
        <dbReference type="ARBA" id="ARBA00004651"/>
    </source>
</evidence>
<comment type="subcellular location">
    <subcellularLocation>
        <location evidence="1 8">Cell membrane</location>
        <topology evidence="1 8">Multi-pass membrane protein</topology>
    </subcellularLocation>
</comment>
<gene>
    <name evidence="10" type="ORF">OB236_23560</name>
</gene>
<reference evidence="10 11" key="1">
    <citation type="submission" date="2022-09" db="EMBL/GenBank/DDBJ databases">
        <authorList>
            <person name="Han X.L."/>
            <person name="Wang Q."/>
            <person name="Lu T."/>
        </authorList>
    </citation>
    <scope>NUCLEOTIDE SEQUENCE [LARGE SCALE GENOMIC DNA]</scope>
    <source>
        <strain evidence="10 11">WQ 127069</strain>
    </source>
</reference>
<evidence type="ECO:0000256" key="8">
    <source>
        <dbReference type="RuleBase" id="RU365088"/>
    </source>
</evidence>
<dbReference type="NCBIfam" id="NF008314">
    <property type="entry name" value="PRK11102.1"/>
    <property type="match status" value="1"/>
</dbReference>
<dbReference type="PANTHER" id="PTHR23502:SF132">
    <property type="entry name" value="POLYAMINE TRANSPORTER 2-RELATED"/>
    <property type="match status" value="1"/>
</dbReference>